<dbReference type="InterPro" id="IPR052513">
    <property type="entry name" value="Thioester_dehydratase-like"/>
</dbReference>
<dbReference type="GO" id="GO:0003677">
    <property type="term" value="F:DNA binding"/>
    <property type="evidence" value="ECO:0007669"/>
    <property type="project" value="UniProtKB-KW"/>
</dbReference>
<evidence type="ECO:0000256" key="1">
    <source>
        <dbReference type="SAM" id="MobiDB-lite"/>
    </source>
</evidence>
<sequence length="410" mass="41893">MSTLRGVGTYLPVWENAGRRVVGRDEDALTLAVAAGRALMDGLRSGSVTGDDGDDVRQVVLVSRDLPLAEGGNSAALLAGLGLADTTPVVEQVGGAPAVLDAVVSAASGTLVLAADLEPAGAGAVLIGAEDADGAEGSVSLRVLGRVTGSLPITSRGRDGERWDYDDSRLLFERGTKKALSALALETPPTLVAGLSAKPAGQVSGGRAPSLPTLGGSSTVFALAAATAGDVLVATEQGSAVAATILGSPRVHRDEPSPRPLARTRSTPGPDIGISLPAYERAFAAKVRWEAGSCDACGQLAMPPRRRCTACGSEEGWSLSPLPRSGEVYTKVDIHVPVPGRETPYSLAIVQLDDTDVRTLVTVTGVPAGAVDIGDRGRLVLRLVDVRSGVPDYGHALLPDLTDQPQGESA</sequence>
<dbReference type="STRING" id="1385519.N801_03705"/>
<dbReference type="Pfam" id="PF01796">
    <property type="entry name" value="OB_ChsH2_C"/>
    <property type="match status" value="1"/>
</dbReference>
<feature type="domain" description="ChsH2 C-terminal OB-fold" evidence="2">
    <location>
        <begin position="321"/>
        <end position="381"/>
    </location>
</feature>
<accession>A0A0A0K2H8</accession>
<dbReference type="AlphaFoldDB" id="A0A0A0K2H8"/>
<gene>
    <name evidence="3" type="ORF">N801_03705</name>
</gene>
<dbReference type="Proteomes" id="UP000030013">
    <property type="component" value="Unassembled WGS sequence"/>
</dbReference>
<organism evidence="3 4">
    <name type="scientific">Knoellia aerolata DSM 18566</name>
    <dbReference type="NCBI Taxonomy" id="1385519"/>
    <lineage>
        <taxon>Bacteria</taxon>
        <taxon>Bacillati</taxon>
        <taxon>Actinomycetota</taxon>
        <taxon>Actinomycetes</taxon>
        <taxon>Micrococcales</taxon>
        <taxon>Intrasporangiaceae</taxon>
        <taxon>Knoellia</taxon>
    </lineage>
</organism>
<dbReference type="EMBL" id="AVPL01000010">
    <property type="protein sequence ID" value="KGN41961.1"/>
    <property type="molecule type" value="Genomic_DNA"/>
</dbReference>
<keyword evidence="3" id="KW-0238">DNA-binding</keyword>
<evidence type="ECO:0000259" key="2">
    <source>
        <dbReference type="Pfam" id="PF01796"/>
    </source>
</evidence>
<name>A0A0A0K2H8_9MICO</name>
<dbReference type="PANTHER" id="PTHR34075">
    <property type="entry name" value="BLR3430 PROTEIN"/>
    <property type="match status" value="1"/>
</dbReference>
<dbReference type="RefSeq" id="WP_035934878.1">
    <property type="nucleotide sequence ID" value="NZ_AVPL01000010.1"/>
</dbReference>
<dbReference type="OrthoDB" id="4516040at2"/>
<keyword evidence="4" id="KW-1185">Reference proteome</keyword>
<proteinExistence type="predicted"/>
<dbReference type="InterPro" id="IPR012340">
    <property type="entry name" value="NA-bd_OB-fold"/>
</dbReference>
<feature type="region of interest" description="Disordered" evidence="1">
    <location>
        <begin position="250"/>
        <end position="272"/>
    </location>
</feature>
<comment type="caution">
    <text evidence="3">The sequence shown here is derived from an EMBL/GenBank/DDBJ whole genome shotgun (WGS) entry which is preliminary data.</text>
</comment>
<dbReference type="InterPro" id="IPR002878">
    <property type="entry name" value="ChsH2_C"/>
</dbReference>
<reference evidence="3 4" key="1">
    <citation type="submission" date="2013-08" db="EMBL/GenBank/DDBJ databases">
        <title>The genome sequence of Knoellia aerolata.</title>
        <authorList>
            <person name="Zhu W."/>
            <person name="Wang G."/>
        </authorList>
    </citation>
    <scope>NUCLEOTIDE SEQUENCE [LARGE SCALE GENOMIC DNA]</scope>
    <source>
        <strain evidence="3 4">DSM 18566</strain>
    </source>
</reference>
<dbReference type="SUPFAM" id="SSF50249">
    <property type="entry name" value="Nucleic acid-binding proteins"/>
    <property type="match status" value="1"/>
</dbReference>
<protein>
    <submittedName>
        <fullName evidence="3">DNA-binding protein</fullName>
    </submittedName>
</protein>
<dbReference type="PANTHER" id="PTHR34075:SF5">
    <property type="entry name" value="BLR3430 PROTEIN"/>
    <property type="match status" value="1"/>
</dbReference>
<dbReference type="eggNOG" id="COG1545">
    <property type="taxonomic scope" value="Bacteria"/>
</dbReference>
<evidence type="ECO:0000313" key="4">
    <source>
        <dbReference type="Proteomes" id="UP000030013"/>
    </source>
</evidence>
<evidence type="ECO:0000313" key="3">
    <source>
        <dbReference type="EMBL" id="KGN41961.1"/>
    </source>
</evidence>